<comment type="caution">
    <text evidence="12">The sequence shown here is derived from an EMBL/GenBank/DDBJ whole genome shotgun (WGS) entry which is preliminary data.</text>
</comment>
<evidence type="ECO:0000256" key="6">
    <source>
        <dbReference type="ARBA" id="ARBA00022917"/>
    </source>
</evidence>
<protein>
    <recommendedName>
        <fullName evidence="10">Aspartyl/glutamyl-tRNA(Asn/Gln) amidotransferase subunit B</fullName>
        <shortName evidence="10">Asp/Glu-ADT subunit B</shortName>
        <ecNumber evidence="10">6.3.5.-</ecNumber>
    </recommendedName>
</protein>
<evidence type="ECO:0000256" key="7">
    <source>
        <dbReference type="ARBA" id="ARBA00024799"/>
    </source>
</evidence>
<dbReference type="OrthoDB" id="9804078at2"/>
<dbReference type="NCBIfam" id="NF004014">
    <property type="entry name" value="PRK05477.1-4"/>
    <property type="match status" value="1"/>
</dbReference>
<dbReference type="NCBIfam" id="NF004015">
    <property type="entry name" value="PRK05477.1-5"/>
    <property type="match status" value="1"/>
</dbReference>
<dbReference type="RefSeq" id="WP_021719056.1">
    <property type="nucleotide sequence ID" value="NZ_AP019004.1"/>
</dbReference>
<dbReference type="InterPro" id="IPR023168">
    <property type="entry name" value="GatB_Yqey_C_2"/>
</dbReference>
<evidence type="ECO:0000256" key="8">
    <source>
        <dbReference type="ARBA" id="ARBA00047380"/>
    </source>
</evidence>
<dbReference type="InterPro" id="IPR018027">
    <property type="entry name" value="Asn/Gln_amidotransferase"/>
</dbReference>
<keyword evidence="15" id="KW-1185">Reference proteome</keyword>
<dbReference type="InterPro" id="IPR017958">
    <property type="entry name" value="Gln-tRNA_amidoTrfase_suB_CS"/>
</dbReference>
<dbReference type="GO" id="GO:0006412">
    <property type="term" value="P:translation"/>
    <property type="evidence" value="ECO:0007669"/>
    <property type="project" value="UniProtKB-UniRule"/>
</dbReference>
<comment type="catalytic activity">
    <reaction evidence="8 10">
        <text>L-aspartyl-tRNA(Asn) + L-glutamine + ATP + H2O = L-asparaginyl-tRNA(Asn) + L-glutamate + ADP + phosphate + 2 H(+)</text>
        <dbReference type="Rhea" id="RHEA:14513"/>
        <dbReference type="Rhea" id="RHEA-COMP:9674"/>
        <dbReference type="Rhea" id="RHEA-COMP:9677"/>
        <dbReference type="ChEBI" id="CHEBI:15377"/>
        <dbReference type="ChEBI" id="CHEBI:15378"/>
        <dbReference type="ChEBI" id="CHEBI:29985"/>
        <dbReference type="ChEBI" id="CHEBI:30616"/>
        <dbReference type="ChEBI" id="CHEBI:43474"/>
        <dbReference type="ChEBI" id="CHEBI:58359"/>
        <dbReference type="ChEBI" id="CHEBI:78515"/>
        <dbReference type="ChEBI" id="CHEBI:78516"/>
        <dbReference type="ChEBI" id="CHEBI:456216"/>
    </reaction>
</comment>
<dbReference type="InterPro" id="IPR004413">
    <property type="entry name" value="GatB"/>
</dbReference>
<dbReference type="GO" id="GO:0070681">
    <property type="term" value="P:glutaminyl-tRNAGln biosynthesis via transamidation"/>
    <property type="evidence" value="ECO:0007669"/>
    <property type="project" value="TreeGrafter"/>
</dbReference>
<dbReference type="GO" id="GO:0050567">
    <property type="term" value="F:glutaminyl-tRNA synthase (glutamine-hydrolyzing) activity"/>
    <property type="evidence" value="ECO:0007669"/>
    <property type="project" value="UniProtKB-UniRule"/>
</dbReference>
<dbReference type="SUPFAM" id="SSF89095">
    <property type="entry name" value="GatB/YqeY motif"/>
    <property type="match status" value="1"/>
</dbReference>
<dbReference type="PANTHER" id="PTHR11659:SF0">
    <property type="entry name" value="GLUTAMYL-TRNA(GLN) AMIDOTRANSFERASE SUBUNIT B, MITOCHONDRIAL"/>
    <property type="match status" value="1"/>
</dbReference>
<dbReference type="Proteomes" id="UP000443070">
    <property type="component" value="Unassembled WGS sequence"/>
</dbReference>
<dbReference type="InterPro" id="IPR017959">
    <property type="entry name" value="Asn/Gln-tRNA_amidoTrfase_suB/E"/>
</dbReference>
<dbReference type="FunFam" id="1.10.10.410:FF:000001">
    <property type="entry name" value="Aspartyl/glutamyl-tRNA(Asn/Gln) amidotransferase subunit B"/>
    <property type="match status" value="1"/>
</dbReference>
<keyword evidence="6 10" id="KW-0648">Protein biosynthesis</keyword>
<dbReference type="SMART" id="SM00845">
    <property type="entry name" value="GatB_Yqey"/>
    <property type="match status" value="1"/>
</dbReference>
<comment type="function">
    <text evidence="7 10">Allows the formation of correctly charged Asn-tRNA(Asn) or Gln-tRNA(Gln) through the transamidation of misacylated Asp-tRNA(Asn) or Glu-tRNA(Gln) in organisms which lack either or both of asparaginyl-tRNA or glutaminyl-tRNA synthetases. The reaction takes place in the presence of glutamine and ATP through an activated phospho-Asp-tRNA(Asn) or phospho-Glu-tRNA(Gln).</text>
</comment>
<keyword evidence="3 10" id="KW-0436">Ligase</keyword>
<accession>A0A3G9H4B9</accession>
<evidence type="ECO:0000256" key="3">
    <source>
        <dbReference type="ARBA" id="ARBA00022598"/>
    </source>
</evidence>
<dbReference type="HAMAP" id="MF_00121">
    <property type="entry name" value="GatB"/>
    <property type="match status" value="1"/>
</dbReference>
<comment type="subunit">
    <text evidence="2 10">Heterotrimer of A, B and C subunits.</text>
</comment>
<dbReference type="Pfam" id="PF02637">
    <property type="entry name" value="GatB_Yqey"/>
    <property type="match status" value="1"/>
</dbReference>
<evidence type="ECO:0000256" key="4">
    <source>
        <dbReference type="ARBA" id="ARBA00022741"/>
    </source>
</evidence>
<keyword evidence="5 10" id="KW-0067">ATP-binding</keyword>
<dbReference type="NCBIfam" id="NF004012">
    <property type="entry name" value="PRK05477.1-2"/>
    <property type="match status" value="1"/>
</dbReference>
<keyword evidence="4 10" id="KW-0547">Nucleotide-binding</keyword>
<dbReference type="InterPro" id="IPR014746">
    <property type="entry name" value="Gln_synth/guanido_kin_cat_dom"/>
</dbReference>
<comment type="similarity">
    <text evidence="1 10">Belongs to the GatB/GatE family. GatB subfamily.</text>
</comment>
<dbReference type="EMBL" id="WNBM01000002">
    <property type="protein sequence ID" value="MTT75665.1"/>
    <property type="molecule type" value="Genomic_DNA"/>
</dbReference>
<evidence type="ECO:0000313" key="16">
    <source>
        <dbReference type="Proteomes" id="UP000484547"/>
    </source>
</evidence>
<gene>
    <name evidence="10 13" type="primary">gatB</name>
    <name evidence="12" type="ORF">BN533_02157</name>
    <name evidence="13" type="ORF">GMD11_05200</name>
    <name evidence="14" type="ORF">GMD18_04845</name>
</gene>
<evidence type="ECO:0000256" key="9">
    <source>
        <dbReference type="ARBA" id="ARBA00047913"/>
    </source>
</evidence>
<evidence type="ECO:0000256" key="10">
    <source>
        <dbReference type="HAMAP-Rule" id="MF_00121"/>
    </source>
</evidence>
<accession>R6J3S8</accession>
<dbReference type="GO" id="GO:0005524">
    <property type="term" value="F:ATP binding"/>
    <property type="evidence" value="ECO:0007669"/>
    <property type="project" value="UniProtKB-KW"/>
</dbReference>
<dbReference type="PROSITE" id="PS01234">
    <property type="entry name" value="GATB"/>
    <property type="match status" value="1"/>
</dbReference>
<dbReference type="GO" id="GO:0016740">
    <property type="term" value="F:transferase activity"/>
    <property type="evidence" value="ECO:0007669"/>
    <property type="project" value="UniProtKB-KW"/>
</dbReference>
<dbReference type="SUPFAM" id="SSF55931">
    <property type="entry name" value="Glutamine synthetase/guanido kinase"/>
    <property type="match status" value="1"/>
</dbReference>
<organism evidence="12">
    <name type="scientific">Phascolarctobacterium faecium</name>
    <dbReference type="NCBI Taxonomy" id="33025"/>
    <lineage>
        <taxon>Bacteria</taxon>
        <taxon>Bacillati</taxon>
        <taxon>Bacillota</taxon>
        <taxon>Negativicutes</taxon>
        <taxon>Acidaminococcales</taxon>
        <taxon>Acidaminococcaceae</taxon>
        <taxon>Phascolarctobacterium</taxon>
    </lineage>
</organism>
<evidence type="ECO:0000256" key="5">
    <source>
        <dbReference type="ARBA" id="ARBA00022840"/>
    </source>
</evidence>
<dbReference type="EC" id="6.3.5.-" evidence="10"/>
<dbReference type="PANTHER" id="PTHR11659">
    <property type="entry name" value="GLUTAMYL-TRNA GLN AMIDOTRANSFERASE SUBUNIT B MITOCHONDRIAL AND PROKARYOTIC PET112-RELATED"/>
    <property type="match status" value="1"/>
</dbReference>
<evidence type="ECO:0000313" key="15">
    <source>
        <dbReference type="Proteomes" id="UP000443070"/>
    </source>
</evidence>
<dbReference type="EMBL" id="WNBW01000002">
    <property type="protein sequence ID" value="MTU03727.1"/>
    <property type="molecule type" value="Genomic_DNA"/>
</dbReference>
<dbReference type="GeneID" id="49405885"/>
<feature type="domain" description="Asn/Gln amidotransferase" evidence="11">
    <location>
        <begin position="332"/>
        <end position="479"/>
    </location>
</feature>
<name>A0A3G9H4B9_9FIRM</name>
<evidence type="ECO:0000313" key="14">
    <source>
        <dbReference type="EMBL" id="MTU03727.1"/>
    </source>
</evidence>
<dbReference type="Gene3D" id="1.10.150.380">
    <property type="entry name" value="GatB domain, N-terminal subdomain"/>
    <property type="match status" value="1"/>
</dbReference>
<dbReference type="AlphaFoldDB" id="A0A3G9H4B9"/>
<keyword evidence="12" id="KW-0808">Transferase</keyword>
<evidence type="ECO:0000259" key="11">
    <source>
        <dbReference type="SMART" id="SM00845"/>
    </source>
</evidence>
<dbReference type="InterPro" id="IPR006075">
    <property type="entry name" value="Asn/Gln-tRNA_Trfase_suB/E_cat"/>
</dbReference>
<comment type="catalytic activity">
    <reaction evidence="9 10">
        <text>L-glutamyl-tRNA(Gln) + L-glutamine + ATP + H2O = L-glutaminyl-tRNA(Gln) + L-glutamate + ADP + phosphate + H(+)</text>
        <dbReference type="Rhea" id="RHEA:17521"/>
        <dbReference type="Rhea" id="RHEA-COMP:9681"/>
        <dbReference type="Rhea" id="RHEA-COMP:9684"/>
        <dbReference type="ChEBI" id="CHEBI:15377"/>
        <dbReference type="ChEBI" id="CHEBI:15378"/>
        <dbReference type="ChEBI" id="CHEBI:29985"/>
        <dbReference type="ChEBI" id="CHEBI:30616"/>
        <dbReference type="ChEBI" id="CHEBI:43474"/>
        <dbReference type="ChEBI" id="CHEBI:58359"/>
        <dbReference type="ChEBI" id="CHEBI:78520"/>
        <dbReference type="ChEBI" id="CHEBI:78521"/>
        <dbReference type="ChEBI" id="CHEBI:456216"/>
    </reaction>
</comment>
<evidence type="ECO:0000256" key="1">
    <source>
        <dbReference type="ARBA" id="ARBA00005306"/>
    </source>
</evidence>
<dbReference type="Gene3D" id="1.10.10.410">
    <property type="match status" value="1"/>
</dbReference>
<dbReference type="NCBIfam" id="TIGR00133">
    <property type="entry name" value="gatB"/>
    <property type="match status" value="1"/>
</dbReference>
<sequence length="480" mass="52834">MKKYTTVIGLEVHAELKTNSKAFCSCSTEFGGEPNTHVCPVCLGMPGALPVLNKQVVEFAIRAGLALNCDIQKFNKFDRKNYFYPDLSKNYQISQFDQPICLGGHIDIEVEGGKKRIGVTRIHMEEDAGKLNHSGATISTSDSSAVDYNRAGVPLIEIVSEPDMRSSEEARAYLEQLKAILEYTDVCDCKMQEGSLRCDANISVMPEGAAEFGTRAEIKNLNSFRALVRAIEYEVERQIDLVESGGHVVQETRTWDDAQGMTLSMRSKEEAHDYRYFPEPDLVPVELDDAWIERVKNELPELPAQRQQRLMTENGLPAYDAGLIVATKAMADYFDAACKNAGDDKAVANWLLGDVSAYLNNEGIEIDAFPIKPENLGEMVALIKGGVLSSKLAKKVFAEMLKADKSPKVLVKELGLEQVSDEGAIAAIVDEVLAENPQSIADFKAGKDRAIGFLVGQVMKKSRGKANPGMVNKLLVEKMQ</sequence>
<evidence type="ECO:0000313" key="12">
    <source>
        <dbReference type="EMBL" id="CDB44937.1"/>
    </source>
</evidence>
<dbReference type="InterPro" id="IPR042114">
    <property type="entry name" value="GatB_C_1"/>
</dbReference>
<dbReference type="EMBL" id="CBDS010000005">
    <property type="protein sequence ID" value="CDB44937.1"/>
    <property type="molecule type" value="Genomic_DNA"/>
</dbReference>
<reference evidence="15 16" key="2">
    <citation type="journal article" date="2019" name="Nat. Med.">
        <title>A library of human gut bacterial isolates paired with longitudinal multiomics data enables mechanistic microbiome research.</title>
        <authorList>
            <person name="Poyet M."/>
            <person name="Groussin M."/>
            <person name="Gibbons S.M."/>
            <person name="Avila-Pacheco J."/>
            <person name="Jiang X."/>
            <person name="Kearney S.M."/>
            <person name="Perrotta A.R."/>
            <person name="Berdy B."/>
            <person name="Zhao S."/>
            <person name="Lieberman T.D."/>
            <person name="Swanson P.K."/>
            <person name="Smith M."/>
            <person name="Roesemann S."/>
            <person name="Alexander J.E."/>
            <person name="Rich S.A."/>
            <person name="Livny J."/>
            <person name="Vlamakis H."/>
            <person name="Clish C."/>
            <person name="Bullock K."/>
            <person name="Deik A."/>
            <person name="Scott J."/>
            <person name="Pierce K.A."/>
            <person name="Xavier R.J."/>
            <person name="Alm E.J."/>
        </authorList>
    </citation>
    <scope>NUCLEOTIDE SEQUENCE [LARGE SCALE GENOMIC DNA]</scope>
    <source>
        <strain evidence="13 16">BIOML-A13</strain>
        <strain evidence="14 15">BIOML-A3</strain>
    </source>
</reference>
<reference evidence="12" key="1">
    <citation type="submission" date="2012-11" db="EMBL/GenBank/DDBJ databases">
        <title>Dependencies among metagenomic species, viruses, plasmids and units of genetic variation.</title>
        <authorList>
            <person name="Nielsen H.B."/>
            <person name="Almeida M."/>
            <person name="Juncker A.S."/>
            <person name="Rasmussen S."/>
            <person name="Li J."/>
            <person name="Sunagawa S."/>
            <person name="Plichta D."/>
            <person name="Gautier L."/>
            <person name="Le Chatelier E."/>
            <person name="Peletier E."/>
            <person name="Bonde I."/>
            <person name="Nielsen T."/>
            <person name="Manichanh C."/>
            <person name="Arumugam M."/>
            <person name="Batto J."/>
            <person name="Santos M.B.Q.D."/>
            <person name="Blom N."/>
            <person name="Borruel N."/>
            <person name="Burgdorf K.S."/>
            <person name="Boumezbeur F."/>
            <person name="Casellas F."/>
            <person name="Dore J."/>
            <person name="Guarner F."/>
            <person name="Hansen T."/>
            <person name="Hildebrand F."/>
            <person name="Kaas R.S."/>
            <person name="Kennedy S."/>
            <person name="Kristiansen K."/>
            <person name="Kultima J.R."/>
            <person name="Leonard P."/>
            <person name="Levenez F."/>
            <person name="Lund O."/>
            <person name="Moumen B."/>
            <person name="Le Paslier D."/>
            <person name="Pons N."/>
            <person name="Pedersen O."/>
            <person name="Prifti E."/>
            <person name="Qin J."/>
            <person name="Raes J."/>
            <person name="Tap J."/>
            <person name="Tims S."/>
            <person name="Ussery D.W."/>
            <person name="Yamada T."/>
            <person name="MetaHit consortium"/>
            <person name="Renault P."/>
            <person name="Sicheritz-Ponten T."/>
            <person name="Bork P."/>
            <person name="Wang J."/>
            <person name="Brunak S."/>
            <person name="Ehrlich S.D."/>
        </authorList>
    </citation>
    <scope>NUCLEOTIDE SEQUENCE [LARGE SCALE GENOMIC DNA]</scope>
</reference>
<dbReference type="InterPro" id="IPR003789">
    <property type="entry name" value="Asn/Gln_tRNA_amidoTrase-B-like"/>
</dbReference>
<proteinExistence type="inferred from homology"/>
<evidence type="ECO:0000313" key="13">
    <source>
        <dbReference type="EMBL" id="MTT75665.1"/>
    </source>
</evidence>
<evidence type="ECO:0000256" key="2">
    <source>
        <dbReference type="ARBA" id="ARBA00011123"/>
    </source>
</evidence>
<dbReference type="Pfam" id="PF02934">
    <property type="entry name" value="GatB_N"/>
    <property type="match status" value="1"/>
</dbReference>
<dbReference type="Proteomes" id="UP000484547">
    <property type="component" value="Unassembled WGS sequence"/>
</dbReference>